<reference evidence="1 2" key="1">
    <citation type="journal article" date="2014" name="Nature">
        <title>An environmental bacterial taxon with a large and distinct metabolic repertoire.</title>
        <authorList>
            <person name="Wilson M.C."/>
            <person name="Mori T."/>
            <person name="Ruckert C."/>
            <person name="Uria A.R."/>
            <person name="Helf M.J."/>
            <person name="Takada K."/>
            <person name="Gernert C."/>
            <person name="Steffens U.A."/>
            <person name="Heycke N."/>
            <person name="Schmitt S."/>
            <person name="Rinke C."/>
            <person name="Helfrich E.J."/>
            <person name="Brachmann A.O."/>
            <person name="Gurgui C."/>
            <person name="Wakimoto T."/>
            <person name="Kracht M."/>
            <person name="Crusemann M."/>
            <person name="Hentschel U."/>
            <person name="Abe I."/>
            <person name="Matsunaga S."/>
            <person name="Kalinowski J."/>
            <person name="Takeyama H."/>
            <person name="Piel J."/>
        </authorList>
    </citation>
    <scope>NUCLEOTIDE SEQUENCE [LARGE SCALE GENOMIC DNA]</scope>
    <source>
        <strain evidence="2">TSY2</strain>
    </source>
</reference>
<accession>W4MD07</accession>
<evidence type="ECO:0000313" key="1">
    <source>
        <dbReference type="EMBL" id="ETX07786.1"/>
    </source>
</evidence>
<evidence type="ECO:0000313" key="2">
    <source>
        <dbReference type="Proteomes" id="UP000019140"/>
    </source>
</evidence>
<sequence>MRLIQTAFKRGFSGQGQDAAAAWREVYSEAIGCDKRLTRRSVCQSKEVNLHDAQIDLLTGVYNFVDENQAFRQCINPNAKRFEIKYKKYSPAMLEGFTDHCLTLEALPMWRAPK</sequence>
<keyword evidence="2" id="KW-1185">Reference proteome</keyword>
<protein>
    <submittedName>
        <fullName evidence="1">Uncharacterized protein</fullName>
    </submittedName>
</protein>
<organism evidence="1 2">
    <name type="scientific">Candidatus Entotheonella gemina</name>
    <dbReference type="NCBI Taxonomy" id="1429439"/>
    <lineage>
        <taxon>Bacteria</taxon>
        <taxon>Pseudomonadati</taxon>
        <taxon>Nitrospinota/Tectimicrobiota group</taxon>
        <taxon>Candidatus Tectimicrobiota</taxon>
        <taxon>Candidatus Entotheonellia</taxon>
        <taxon>Candidatus Entotheonellales</taxon>
        <taxon>Candidatus Entotheonellaceae</taxon>
        <taxon>Candidatus Entotheonella</taxon>
    </lineage>
</organism>
<dbReference type="EMBL" id="AZHX01000370">
    <property type="protein sequence ID" value="ETX07786.1"/>
    <property type="molecule type" value="Genomic_DNA"/>
</dbReference>
<dbReference type="AlphaFoldDB" id="W4MD07"/>
<proteinExistence type="predicted"/>
<dbReference type="HOGENOM" id="CLU_2116529_0_0_7"/>
<comment type="caution">
    <text evidence="1">The sequence shown here is derived from an EMBL/GenBank/DDBJ whole genome shotgun (WGS) entry which is preliminary data.</text>
</comment>
<gene>
    <name evidence="1" type="ORF">ETSY2_09135</name>
</gene>
<dbReference type="Proteomes" id="UP000019140">
    <property type="component" value="Unassembled WGS sequence"/>
</dbReference>
<name>W4MD07_9BACT</name>